<dbReference type="EMBL" id="FOAS01000006">
    <property type="protein sequence ID" value="SEK88630.1"/>
    <property type="molecule type" value="Genomic_DNA"/>
</dbReference>
<sequence length="147" mass="16513">MDNAARALLNRLQLGLPLVADPWGALASELGQEPEAMRQHVADWLADGTLTRFGPLFDVARMDGAFTLAAMAVPEERFEAVHQQLLTLPEVAHNYRREHALNMWFVLACTDAEQIAPSLKHIEQITGLAVFNFPKLREFHVQLYLPV</sequence>
<proteinExistence type="predicted"/>
<comment type="function">
    <text evidence="2">Involved in heme d1 biosynthesis. Catalyzes the decarboxylation of siroheme into didecarboxysiroheme.</text>
</comment>
<dbReference type="PANTHER" id="PTHR43413">
    <property type="entry name" value="TRANSCRIPTIONAL REGULATOR, ASNC FAMILY"/>
    <property type="match status" value="1"/>
</dbReference>
<dbReference type="Gene3D" id="3.30.70.3460">
    <property type="match status" value="1"/>
</dbReference>
<evidence type="ECO:0000256" key="2">
    <source>
        <dbReference type="ARBA" id="ARBA00045291"/>
    </source>
</evidence>
<dbReference type="GO" id="GO:0003677">
    <property type="term" value="F:DNA binding"/>
    <property type="evidence" value="ECO:0007669"/>
    <property type="project" value="UniProtKB-KW"/>
</dbReference>
<dbReference type="PANTHER" id="PTHR43413:SF1">
    <property type="entry name" value="SIROHEME DECARBOXYLASE NIRL SUBUNIT"/>
    <property type="match status" value="1"/>
</dbReference>
<dbReference type="Proteomes" id="UP000185766">
    <property type="component" value="Unassembled WGS sequence"/>
</dbReference>
<name>A0A1H7KQ31_9GAMM</name>
<organism evidence="4 5">
    <name type="scientific">Atopomonas hussainii</name>
    <dbReference type="NCBI Taxonomy" id="1429083"/>
    <lineage>
        <taxon>Bacteria</taxon>
        <taxon>Pseudomonadati</taxon>
        <taxon>Pseudomonadota</taxon>
        <taxon>Gammaproteobacteria</taxon>
        <taxon>Pseudomonadales</taxon>
        <taxon>Pseudomonadaceae</taxon>
        <taxon>Atopomonas</taxon>
    </lineage>
</organism>
<protein>
    <submittedName>
        <fullName evidence="4">DNA-binding transcriptional regulator, Lrp family</fullName>
    </submittedName>
</protein>
<keyword evidence="5" id="KW-1185">Reference proteome</keyword>
<evidence type="ECO:0000259" key="3">
    <source>
        <dbReference type="Pfam" id="PF17805"/>
    </source>
</evidence>
<dbReference type="STRING" id="1429083.GCA_001885685_00970"/>
<dbReference type="InterPro" id="IPR050684">
    <property type="entry name" value="HTH-Siroheme_Decarb"/>
</dbReference>
<gene>
    <name evidence="4" type="ORF">SAMN05216214_10639</name>
</gene>
<accession>A0A1H7KQ31</accession>
<evidence type="ECO:0000313" key="5">
    <source>
        <dbReference type="Proteomes" id="UP000185766"/>
    </source>
</evidence>
<reference evidence="4 5" key="1">
    <citation type="submission" date="2016-10" db="EMBL/GenBank/DDBJ databases">
        <authorList>
            <person name="de Groot N.N."/>
        </authorList>
    </citation>
    <scope>NUCLEOTIDE SEQUENCE [LARGE SCALE GENOMIC DNA]</scope>
    <source>
        <strain evidence="4 5">JCM 19513</strain>
    </source>
</reference>
<feature type="domain" description="Siroheme decarboxylase AsnC-like ligand binding" evidence="3">
    <location>
        <begin position="67"/>
        <end position="139"/>
    </location>
</feature>
<keyword evidence="4" id="KW-0238">DNA-binding</keyword>
<dbReference type="RefSeq" id="WP_074866774.1">
    <property type="nucleotide sequence ID" value="NZ_FOAS01000006.1"/>
</dbReference>
<evidence type="ECO:0000313" key="4">
    <source>
        <dbReference type="EMBL" id="SEK88630.1"/>
    </source>
</evidence>
<dbReference type="InterPro" id="IPR040523">
    <property type="entry name" value="AsnC_trans_reg2"/>
</dbReference>
<evidence type="ECO:0000256" key="1">
    <source>
        <dbReference type="ARBA" id="ARBA00023465"/>
    </source>
</evidence>
<dbReference type="AlphaFoldDB" id="A0A1H7KQ31"/>
<comment type="subunit">
    <text evidence="1">Probably forms a complex composed of NirD, NirL, NirG and NirH. All proteins are required for the total conversion of siroheme to didecarboxysiroheme.</text>
</comment>
<dbReference type="Pfam" id="PF17805">
    <property type="entry name" value="AsnC_trans_reg2"/>
    <property type="match status" value="1"/>
</dbReference>